<dbReference type="InterPro" id="IPR042128">
    <property type="entry name" value="NuoE_dom"/>
</dbReference>
<evidence type="ECO:0000256" key="1">
    <source>
        <dbReference type="ARBA" id="ARBA00010643"/>
    </source>
</evidence>
<comment type="cofactor">
    <cofactor evidence="6">
        <name>[2Fe-2S] cluster</name>
        <dbReference type="ChEBI" id="CHEBI:190135"/>
    </cofactor>
</comment>
<organism evidence="7 8">
    <name type="scientific">Romboutsia faecis</name>
    <dbReference type="NCBI Taxonomy" id="2764597"/>
    <lineage>
        <taxon>Bacteria</taxon>
        <taxon>Bacillati</taxon>
        <taxon>Bacillota</taxon>
        <taxon>Clostridia</taxon>
        <taxon>Peptostreptococcales</taxon>
        <taxon>Peptostreptococcaceae</taxon>
        <taxon>Romboutsia</taxon>
    </lineage>
</organism>
<evidence type="ECO:0000256" key="4">
    <source>
        <dbReference type="ARBA" id="ARBA00023004"/>
    </source>
</evidence>
<evidence type="ECO:0000256" key="3">
    <source>
        <dbReference type="ARBA" id="ARBA00022723"/>
    </source>
</evidence>
<evidence type="ECO:0000313" key="8">
    <source>
        <dbReference type="Proteomes" id="UP000609849"/>
    </source>
</evidence>
<protein>
    <submittedName>
        <fullName evidence="7">NAD(P)H-dependent oxidoreductase subunit E</fullName>
    </submittedName>
</protein>
<comment type="caution">
    <text evidence="7">The sequence shown here is derived from an EMBL/GenBank/DDBJ whole genome shotgun (WGS) entry which is preliminary data.</text>
</comment>
<dbReference type="InterPro" id="IPR041921">
    <property type="entry name" value="NuoE_N"/>
</dbReference>
<dbReference type="Gene3D" id="1.10.10.1590">
    <property type="entry name" value="NADH-quinone oxidoreductase subunit E"/>
    <property type="match status" value="1"/>
</dbReference>
<name>A0ABR7JL18_9FIRM</name>
<dbReference type="EMBL" id="JACRWE010000001">
    <property type="protein sequence ID" value="MBC5995393.1"/>
    <property type="molecule type" value="Genomic_DNA"/>
</dbReference>
<keyword evidence="4" id="KW-0408">Iron</keyword>
<evidence type="ECO:0000256" key="5">
    <source>
        <dbReference type="ARBA" id="ARBA00023014"/>
    </source>
</evidence>
<dbReference type="InterPro" id="IPR036249">
    <property type="entry name" value="Thioredoxin-like_sf"/>
</dbReference>
<evidence type="ECO:0000256" key="2">
    <source>
        <dbReference type="ARBA" id="ARBA00022714"/>
    </source>
</evidence>
<evidence type="ECO:0000256" key="6">
    <source>
        <dbReference type="ARBA" id="ARBA00034078"/>
    </source>
</evidence>
<dbReference type="CDD" id="cd03064">
    <property type="entry name" value="TRX_Fd_NuoE"/>
    <property type="match status" value="1"/>
</dbReference>
<sequence length="159" mass="18052">MCDFISINKELFEQLDIFINSVSDKEDSLMPILHKAQNLFGYIPNDVQNYISKKSGVSHIKISELINFYSYFNTEVKGKYKINICVSGACAKNDSKMVLKEFENQLGIKSGFTTDDLKFSLECSRCVGVCRRSPIVTVNGRVYEQVTPKDVKNILIECN</sequence>
<dbReference type="PANTHER" id="PTHR43342:SF2">
    <property type="entry name" value="POTENTIAL NAD-REDUCING HYDROGENASE SUBUNIT"/>
    <property type="match status" value="1"/>
</dbReference>
<dbReference type="RefSeq" id="WP_153971401.1">
    <property type="nucleotide sequence ID" value="NZ_JACRWE010000001.1"/>
</dbReference>
<evidence type="ECO:0000313" key="7">
    <source>
        <dbReference type="EMBL" id="MBC5995393.1"/>
    </source>
</evidence>
<accession>A0ABR7JL18</accession>
<proteinExistence type="inferred from homology"/>
<dbReference type="Gene3D" id="3.40.30.10">
    <property type="entry name" value="Glutaredoxin"/>
    <property type="match status" value="1"/>
</dbReference>
<dbReference type="SUPFAM" id="SSF52833">
    <property type="entry name" value="Thioredoxin-like"/>
    <property type="match status" value="1"/>
</dbReference>
<keyword evidence="5" id="KW-0411">Iron-sulfur</keyword>
<dbReference type="Proteomes" id="UP000609849">
    <property type="component" value="Unassembled WGS sequence"/>
</dbReference>
<dbReference type="InterPro" id="IPR028431">
    <property type="entry name" value="NADP_DH_HndA-like"/>
</dbReference>
<keyword evidence="8" id="KW-1185">Reference proteome</keyword>
<dbReference type="PANTHER" id="PTHR43342">
    <property type="entry name" value="NADH-QUINONE OXIDOREDUCTASE, E SUBUNIT"/>
    <property type="match status" value="1"/>
</dbReference>
<dbReference type="Pfam" id="PF01257">
    <property type="entry name" value="2Fe-2S_thioredx"/>
    <property type="match status" value="1"/>
</dbReference>
<dbReference type="PIRSF" id="PIRSF000216">
    <property type="entry name" value="NADH_DH_24kDa"/>
    <property type="match status" value="1"/>
</dbReference>
<gene>
    <name evidence="7" type="ORF">H8923_01355</name>
</gene>
<dbReference type="InterPro" id="IPR002023">
    <property type="entry name" value="NuoE-like"/>
</dbReference>
<keyword evidence="2" id="KW-0001">2Fe-2S</keyword>
<keyword evidence="3" id="KW-0479">Metal-binding</keyword>
<reference evidence="7 8" key="1">
    <citation type="submission" date="2020-08" db="EMBL/GenBank/DDBJ databases">
        <authorList>
            <person name="Liu C."/>
            <person name="Sun Q."/>
        </authorList>
    </citation>
    <scope>NUCLEOTIDE SEQUENCE [LARGE SCALE GENOMIC DNA]</scope>
    <source>
        <strain evidence="7 8">NSJ-18</strain>
    </source>
</reference>
<comment type="similarity">
    <text evidence="1">Belongs to the complex I 24 kDa subunit family.</text>
</comment>